<evidence type="ECO:0000313" key="2">
    <source>
        <dbReference type="Proteomes" id="UP001379949"/>
    </source>
</evidence>
<dbReference type="EMBL" id="JBAKAR010000002">
    <property type="protein sequence ID" value="MEL0612293.1"/>
    <property type="molecule type" value="Genomic_DNA"/>
</dbReference>
<dbReference type="RefSeq" id="WP_341566362.1">
    <property type="nucleotide sequence ID" value="NZ_JBAKAR010000002.1"/>
</dbReference>
<evidence type="ECO:0000313" key="1">
    <source>
        <dbReference type="EMBL" id="MEL0612293.1"/>
    </source>
</evidence>
<sequence length="55" mass="6329">MDRLEQRQQTLDALGSVTKGKVIADEKVHIWLNSWGKDNELEAPEFKTSIDMLKD</sequence>
<accession>A0ABU9G1D4</accession>
<gene>
    <name evidence="1" type="ORF">V6242_03990</name>
</gene>
<name>A0ABU9G1D4_9GAMM</name>
<comment type="caution">
    <text evidence="1">The sequence shown here is derived from an EMBL/GenBank/DDBJ whole genome shotgun (WGS) entry which is preliminary data.</text>
</comment>
<organism evidence="1 2">
    <name type="scientific">Marinomonas arenicola</name>
    <dbReference type="NCBI Taxonomy" id="569601"/>
    <lineage>
        <taxon>Bacteria</taxon>
        <taxon>Pseudomonadati</taxon>
        <taxon>Pseudomonadota</taxon>
        <taxon>Gammaproteobacteria</taxon>
        <taxon>Oceanospirillales</taxon>
        <taxon>Oceanospirillaceae</taxon>
        <taxon>Marinomonas</taxon>
    </lineage>
</organism>
<dbReference type="Proteomes" id="UP001379949">
    <property type="component" value="Unassembled WGS sequence"/>
</dbReference>
<reference evidence="1 2" key="1">
    <citation type="submission" date="2024-02" db="EMBL/GenBank/DDBJ databases">
        <title>Bacteria isolated from the canopy kelp, Nereocystis luetkeana.</title>
        <authorList>
            <person name="Pfister C.A."/>
            <person name="Younker I.T."/>
            <person name="Light S.H."/>
        </authorList>
    </citation>
    <scope>NUCLEOTIDE SEQUENCE [LARGE SCALE GENOMIC DNA]</scope>
    <source>
        <strain evidence="1 2">TI.4.07</strain>
    </source>
</reference>
<protein>
    <recommendedName>
        <fullName evidence="3">CopG family transcriptional regulator</fullName>
    </recommendedName>
</protein>
<keyword evidence="2" id="KW-1185">Reference proteome</keyword>
<evidence type="ECO:0008006" key="3">
    <source>
        <dbReference type="Google" id="ProtNLM"/>
    </source>
</evidence>
<proteinExistence type="predicted"/>